<sequence length="83" mass="8994">MADTRDNSSDRKGENKRNTPPAAGAVNKGTDGRRDKVTPQDPHANLSTTSRGADSTDKEFRNDQPNASTLKSHKSSADINKKK</sequence>
<dbReference type="Proteomes" id="UP000316727">
    <property type="component" value="Unassembled WGS sequence"/>
</dbReference>
<protein>
    <submittedName>
        <fullName evidence="2">Uncharacterized protein</fullName>
    </submittedName>
</protein>
<feature type="region of interest" description="Disordered" evidence="1">
    <location>
        <begin position="1"/>
        <end position="83"/>
    </location>
</feature>
<name>A0A501VZW6_9BACT</name>
<evidence type="ECO:0000313" key="3">
    <source>
        <dbReference type="Proteomes" id="UP000316727"/>
    </source>
</evidence>
<keyword evidence="3" id="KW-1185">Reference proteome</keyword>
<organism evidence="2 3">
    <name type="scientific">Pontibacter mangrovi</name>
    <dbReference type="NCBI Taxonomy" id="2589816"/>
    <lineage>
        <taxon>Bacteria</taxon>
        <taxon>Pseudomonadati</taxon>
        <taxon>Bacteroidota</taxon>
        <taxon>Cytophagia</taxon>
        <taxon>Cytophagales</taxon>
        <taxon>Hymenobacteraceae</taxon>
        <taxon>Pontibacter</taxon>
    </lineage>
</organism>
<comment type="caution">
    <text evidence="2">The sequence shown here is derived from an EMBL/GenBank/DDBJ whole genome shotgun (WGS) entry which is preliminary data.</text>
</comment>
<proteinExistence type="predicted"/>
<dbReference type="AlphaFoldDB" id="A0A501VZW6"/>
<gene>
    <name evidence="2" type="ORF">FJM65_15085</name>
</gene>
<evidence type="ECO:0000313" key="2">
    <source>
        <dbReference type="EMBL" id="TPE42969.1"/>
    </source>
</evidence>
<evidence type="ECO:0000256" key="1">
    <source>
        <dbReference type="SAM" id="MobiDB-lite"/>
    </source>
</evidence>
<feature type="compositionally biased region" description="Basic and acidic residues" evidence="1">
    <location>
        <begin position="1"/>
        <end position="17"/>
    </location>
</feature>
<reference evidence="2 3" key="1">
    <citation type="submission" date="2019-06" db="EMBL/GenBank/DDBJ databases">
        <title>A novel bacterium of genus Pontibacter, isolated from marine sediment.</title>
        <authorList>
            <person name="Huang H."/>
            <person name="Mo K."/>
            <person name="Hu Y."/>
        </authorList>
    </citation>
    <scope>NUCLEOTIDE SEQUENCE [LARGE SCALE GENOMIC DNA]</scope>
    <source>
        <strain evidence="2 3">HB172049</strain>
    </source>
</reference>
<dbReference type="EMBL" id="VFRQ01000008">
    <property type="protein sequence ID" value="TPE42969.1"/>
    <property type="molecule type" value="Genomic_DNA"/>
</dbReference>
<dbReference type="RefSeq" id="WP_140622383.1">
    <property type="nucleotide sequence ID" value="NZ_VFRQ01000008.1"/>
</dbReference>
<accession>A0A501VZW6</accession>
<dbReference type="OrthoDB" id="886952at2"/>